<proteinExistence type="predicted"/>
<evidence type="ECO:0000313" key="1">
    <source>
        <dbReference type="EMBL" id="GET87332.1"/>
    </source>
</evidence>
<dbReference type="AlphaFoldDB" id="A0A640KD32"/>
<accession>A0A640KD32</accession>
<sequence length="119" mass="12356">MYSLKTLSVTMWCLTLMRRSSVSMLSSSSLTFRAALRCTCSCCVSCSGGSGPTECFCAASESVCVGSWPSSVSGTLFSAVDGICVKTPRLLLLPLCSEMALCGCGRRPQRACGAKEGGG</sequence>
<name>A0A640KD32_LEITA</name>
<organism evidence="1 2">
    <name type="scientific">Leishmania tarentolae</name>
    <name type="common">Sauroleishmania tarentolae</name>
    <dbReference type="NCBI Taxonomy" id="5689"/>
    <lineage>
        <taxon>Eukaryota</taxon>
        <taxon>Discoba</taxon>
        <taxon>Euglenozoa</taxon>
        <taxon>Kinetoplastea</taxon>
        <taxon>Metakinetoplastina</taxon>
        <taxon>Trypanosomatida</taxon>
        <taxon>Trypanosomatidae</taxon>
        <taxon>Leishmaniinae</taxon>
        <taxon>Leishmania</taxon>
        <taxon>lizard Leishmania</taxon>
    </lineage>
</organism>
<dbReference type="Proteomes" id="UP000419144">
    <property type="component" value="Unassembled WGS sequence"/>
</dbReference>
<evidence type="ECO:0000313" key="2">
    <source>
        <dbReference type="Proteomes" id="UP000419144"/>
    </source>
</evidence>
<gene>
    <name evidence="1" type="ORF">LtaPh_1513701</name>
</gene>
<reference evidence="1" key="1">
    <citation type="submission" date="2019-11" db="EMBL/GenBank/DDBJ databases">
        <title>Leishmania tarentolae CDS.</title>
        <authorList>
            <person name="Goto Y."/>
            <person name="Yamagishi J."/>
        </authorList>
    </citation>
    <scope>NUCLEOTIDE SEQUENCE [LARGE SCALE GENOMIC DNA]</scope>
    <source>
        <strain evidence="1">Parrot Tar II</strain>
    </source>
</reference>
<keyword evidence="2" id="KW-1185">Reference proteome</keyword>
<dbReference type="EMBL" id="BLBS01000019">
    <property type="protein sequence ID" value="GET87332.1"/>
    <property type="molecule type" value="Genomic_DNA"/>
</dbReference>
<dbReference type="VEuPathDB" id="TriTrypDB:LtaPh_1513701"/>
<comment type="caution">
    <text evidence="1">The sequence shown here is derived from an EMBL/GenBank/DDBJ whole genome shotgun (WGS) entry which is preliminary data.</text>
</comment>
<protein>
    <submittedName>
        <fullName evidence="1">Uncharacterized protein</fullName>
    </submittedName>
</protein>